<sequence length="105" mass="11561">MWRVTLGGAHHCPRLLLSPAGDDDFTSGGMGRIKKAWLLAKFSGQTQPDQEFVAESRPYHPGSTRYGVRTDGSPPQQGMAHATNPSTVFNIVVRAWLFCFLSKTI</sequence>
<name>A0A0D2B6A6_9EURO</name>
<evidence type="ECO:0000313" key="2">
    <source>
        <dbReference type="EMBL" id="KIW33097.1"/>
    </source>
</evidence>
<dbReference type="GeneID" id="27343786"/>
<evidence type="ECO:0000313" key="3">
    <source>
        <dbReference type="Proteomes" id="UP000054466"/>
    </source>
</evidence>
<organism evidence="2 3">
    <name type="scientific">Cladophialophora immunda</name>
    <dbReference type="NCBI Taxonomy" id="569365"/>
    <lineage>
        <taxon>Eukaryota</taxon>
        <taxon>Fungi</taxon>
        <taxon>Dikarya</taxon>
        <taxon>Ascomycota</taxon>
        <taxon>Pezizomycotina</taxon>
        <taxon>Eurotiomycetes</taxon>
        <taxon>Chaetothyriomycetidae</taxon>
        <taxon>Chaetothyriales</taxon>
        <taxon>Herpotrichiellaceae</taxon>
        <taxon>Cladophialophora</taxon>
    </lineage>
</organism>
<dbReference type="RefSeq" id="XP_016253313.1">
    <property type="nucleotide sequence ID" value="XM_016391411.1"/>
</dbReference>
<accession>A0A0D2B6A6</accession>
<protein>
    <submittedName>
        <fullName evidence="2">Uncharacterized protein</fullName>
    </submittedName>
</protein>
<dbReference type="VEuPathDB" id="FungiDB:PV07_04592"/>
<dbReference type="EMBL" id="KN847041">
    <property type="protein sequence ID" value="KIW33097.1"/>
    <property type="molecule type" value="Genomic_DNA"/>
</dbReference>
<dbReference type="HOGENOM" id="CLU_2236318_0_0_1"/>
<feature type="region of interest" description="Disordered" evidence="1">
    <location>
        <begin position="55"/>
        <end position="81"/>
    </location>
</feature>
<dbReference type="AlphaFoldDB" id="A0A0D2B6A6"/>
<proteinExistence type="predicted"/>
<reference evidence="2 3" key="1">
    <citation type="submission" date="2015-01" db="EMBL/GenBank/DDBJ databases">
        <title>The Genome Sequence of Cladophialophora immunda CBS83496.</title>
        <authorList>
            <consortium name="The Broad Institute Genomics Platform"/>
            <person name="Cuomo C."/>
            <person name="de Hoog S."/>
            <person name="Gorbushina A."/>
            <person name="Stielow B."/>
            <person name="Teixiera M."/>
            <person name="Abouelleil A."/>
            <person name="Chapman S.B."/>
            <person name="Priest M."/>
            <person name="Young S.K."/>
            <person name="Wortman J."/>
            <person name="Nusbaum C."/>
            <person name="Birren B."/>
        </authorList>
    </citation>
    <scope>NUCLEOTIDE SEQUENCE [LARGE SCALE GENOMIC DNA]</scope>
    <source>
        <strain evidence="2 3">CBS 83496</strain>
    </source>
</reference>
<keyword evidence="3" id="KW-1185">Reference proteome</keyword>
<dbReference type="Proteomes" id="UP000054466">
    <property type="component" value="Unassembled WGS sequence"/>
</dbReference>
<evidence type="ECO:0000256" key="1">
    <source>
        <dbReference type="SAM" id="MobiDB-lite"/>
    </source>
</evidence>
<gene>
    <name evidence="2" type="ORF">PV07_04592</name>
</gene>